<dbReference type="SUPFAM" id="SSF51230">
    <property type="entry name" value="Single hybrid motif"/>
    <property type="match status" value="1"/>
</dbReference>
<dbReference type="InterPro" id="IPR000891">
    <property type="entry name" value="PYR_CT"/>
</dbReference>
<dbReference type="SUPFAM" id="SSF51569">
    <property type="entry name" value="Aldolase"/>
    <property type="match status" value="1"/>
</dbReference>
<proteinExistence type="predicted"/>
<dbReference type="Pfam" id="PF02436">
    <property type="entry name" value="PYC_OADA"/>
    <property type="match status" value="1"/>
</dbReference>
<keyword evidence="4" id="KW-0436">Ligase</keyword>
<dbReference type="InterPro" id="IPR055268">
    <property type="entry name" value="PCB-like"/>
</dbReference>
<dbReference type="FunFam" id="2.40.50.100:FF:000003">
    <property type="entry name" value="Acetyl-CoA carboxylase biotin carboxyl carrier protein"/>
    <property type="match status" value="1"/>
</dbReference>
<dbReference type="InterPro" id="IPR011053">
    <property type="entry name" value="Single_hybrid_motif"/>
</dbReference>
<dbReference type="GO" id="GO:0004736">
    <property type="term" value="F:pyruvate carboxylase activity"/>
    <property type="evidence" value="ECO:0007669"/>
    <property type="project" value="TreeGrafter"/>
</dbReference>
<sequence length="644" mass="69615">MEMSSEFHPPAGRAGDFVLVNAGVVFNQILKPNRSSRLSMKKIRFMCTAFRDGFQSVYGARVFTKDFLPAVEAARDAGIDWLEAGGGARFQSLYFYCNEDAFDMMDAFRATAGPDANLQTLARGVNVVGLDSQSSDIVKLHADLFKKHGMTTIRNFDALNDVNNLVYSGQCIVDAGLKHQVCVTLMELPPGCTGAHDAAFYASTLQQILDAEIPFDAVCFKDASGTAVPSKVYETIRAARKMLPAGTFIHFHTHETAGVSVLANKAAIDAGADAIDLSMAPCSGGTCQPDILVMWHALRGTEYELDIDVEKVREAEEVFKDCMKDYFLPPEATAVEPLIPWSPMPGGALTANTQMLRDNGIMEKYPEIILAMGDVVRKGGYGTSVTPVSQFYFQQAFNNVMFGPWKKIAEPYGKMVLGYFGKTPVPPDADVIELAKSQLKLEPTDRPVLELNDADPTKGIEATKKVLKAEGLPTTDENIFIAAACKEKGIKFLKGEAEIGVRKIDKSVEKEAASAAESARSADTPAEYTVTVNGKEVFMAFEGNTATVDGKVYRVEMRPRSSGSASPASETPSAKIDVTAQMPGAVFKLVANVGDQVRDGDTILILEAMKMEIEIASPADGMIDEICVKVGDQVAGGQLLARLK</sequence>
<evidence type="ECO:0000259" key="3">
    <source>
        <dbReference type="PROSITE" id="PS50991"/>
    </source>
</evidence>
<evidence type="ECO:0000313" key="4">
    <source>
        <dbReference type="EMBL" id="TWU47829.1"/>
    </source>
</evidence>
<feature type="domain" description="Lipoyl-binding" evidence="2">
    <location>
        <begin position="573"/>
        <end position="644"/>
    </location>
</feature>
<reference evidence="4 5" key="1">
    <citation type="submission" date="2019-02" db="EMBL/GenBank/DDBJ databases">
        <title>Deep-cultivation of Planctomycetes and their phenomic and genomic characterization uncovers novel biology.</title>
        <authorList>
            <person name="Wiegand S."/>
            <person name="Jogler M."/>
            <person name="Boedeker C."/>
            <person name="Pinto D."/>
            <person name="Vollmers J."/>
            <person name="Rivas-Marin E."/>
            <person name="Kohn T."/>
            <person name="Peeters S.H."/>
            <person name="Heuer A."/>
            <person name="Rast P."/>
            <person name="Oberbeckmann S."/>
            <person name="Bunk B."/>
            <person name="Jeske O."/>
            <person name="Meyerdierks A."/>
            <person name="Storesund J.E."/>
            <person name="Kallscheuer N."/>
            <person name="Luecker S."/>
            <person name="Lage O.M."/>
            <person name="Pohl T."/>
            <person name="Merkel B.J."/>
            <person name="Hornburger P."/>
            <person name="Mueller R.-W."/>
            <person name="Bruemmer F."/>
            <person name="Labrenz M."/>
            <person name="Spormann A.M."/>
            <person name="Op Den Camp H."/>
            <person name="Overmann J."/>
            <person name="Amann R."/>
            <person name="Jetten M.S.M."/>
            <person name="Mascher T."/>
            <person name="Medema M.H."/>
            <person name="Devos D.P."/>
            <person name="Kaster A.-K."/>
            <person name="Ovreas L."/>
            <person name="Rohde M."/>
            <person name="Galperin M.Y."/>
            <person name="Jogler C."/>
        </authorList>
    </citation>
    <scope>NUCLEOTIDE SEQUENCE [LARGE SCALE GENOMIC DNA]</scope>
    <source>
        <strain evidence="4 5">Poly59</strain>
    </source>
</reference>
<evidence type="ECO:0000259" key="2">
    <source>
        <dbReference type="PROSITE" id="PS50968"/>
    </source>
</evidence>
<dbReference type="GO" id="GO:0005737">
    <property type="term" value="C:cytoplasm"/>
    <property type="evidence" value="ECO:0007669"/>
    <property type="project" value="TreeGrafter"/>
</dbReference>
<dbReference type="SUPFAM" id="SSF89000">
    <property type="entry name" value="post-HMGL domain-like"/>
    <property type="match status" value="1"/>
</dbReference>
<evidence type="ECO:0000313" key="5">
    <source>
        <dbReference type="Proteomes" id="UP000317977"/>
    </source>
</evidence>
<dbReference type="CDD" id="cd06850">
    <property type="entry name" value="biotinyl_domain"/>
    <property type="match status" value="1"/>
</dbReference>
<dbReference type="CDD" id="cd07937">
    <property type="entry name" value="DRE_TIM_PC_TC_5S"/>
    <property type="match status" value="1"/>
</dbReference>
<dbReference type="PROSITE" id="PS00188">
    <property type="entry name" value="BIOTIN"/>
    <property type="match status" value="1"/>
</dbReference>
<dbReference type="Proteomes" id="UP000317977">
    <property type="component" value="Unassembled WGS sequence"/>
</dbReference>
<gene>
    <name evidence="4" type="primary">cfiA</name>
    <name evidence="4" type="ORF">Poly59_46710</name>
</gene>
<comment type="caution">
    <text evidence="4">The sequence shown here is derived from an EMBL/GenBank/DDBJ whole genome shotgun (WGS) entry which is preliminary data.</text>
</comment>
<dbReference type="GO" id="GO:0034029">
    <property type="term" value="F:2-oxoglutarate carboxylase activity"/>
    <property type="evidence" value="ECO:0007669"/>
    <property type="project" value="UniProtKB-EC"/>
</dbReference>
<keyword evidence="1" id="KW-0092">Biotin</keyword>
<feature type="domain" description="Pyruvate carboxyltransferase" evidence="3">
    <location>
        <begin position="43"/>
        <end position="313"/>
    </location>
</feature>
<keyword evidence="5" id="KW-1185">Reference proteome</keyword>
<dbReference type="PANTHER" id="PTHR43778:SF2">
    <property type="entry name" value="PYRUVATE CARBOXYLASE, MITOCHONDRIAL"/>
    <property type="match status" value="1"/>
</dbReference>
<dbReference type="EMBL" id="SJPX01000005">
    <property type="protein sequence ID" value="TWU47829.1"/>
    <property type="molecule type" value="Genomic_DNA"/>
</dbReference>
<dbReference type="Pfam" id="PF00364">
    <property type="entry name" value="Biotin_lipoyl"/>
    <property type="match status" value="1"/>
</dbReference>
<dbReference type="EC" id="6.4.1.7" evidence="4"/>
<dbReference type="InterPro" id="IPR001882">
    <property type="entry name" value="Biotin_BS"/>
</dbReference>
<accession>A0A5C6EKJ0</accession>
<dbReference type="InterPro" id="IPR013785">
    <property type="entry name" value="Aldolase_TIM"/>
</dbReference>
<dbReference type="PANTHER" id="PTHR43778">
    <property type="entry name" value="PYRUVATE CARBOXYLASE"/>
    <property type="match status" value="1"/>
</dbReference>
<dbReference type="InterPro" id="IPR000089">
    <property type="entry name" value="Biotin_lipoyl"/>
</dbReference>
<dbReference type="InterPro" id="IPR003379">
    <property type="entry name" value="Carboxylase_cons_dom"/>
</dbReference>
<dbReference type="AlphaFoldDB" id="A0A5C6EKJ0"/>
<dbReference type="PROSITE" id="PS50991">
    <property type="entry name" value="PYR_CT"/>
    <property type="match status" value="1"/>
</dbReference>
<dbReference type="Pfam" id="PF00682">
    <property type="entry name" value="HMGL-like"/>
    <property type="match status" value="1"/>
</dbReference>
<evidence type="ECO:0000256" key="1">
    <source>
        <dbReference type="ARBA" id="ARBA00023267"/>
    </source>
</evidence>
<name>A0A5C6EKJ0_9BACT</name>
<protein>
    <submittedName>
        <fullName evidence="4">2-oxoglutarate carboxylase large subunit</fullName>
        <ecNumber evidence="4">6.4.1.7</ecNumber>
    </submittedName>
</protein>
<dbReference type="Gene3D" id="2.40.50.100">
    <property type="match status" value="1"/>
</dbReference>
<dbReference type="Gene3D" id="3.20.20.70">
    <property type="entry name" value="Aldolase class I"/>
    <property type="match status" value="1"/>
</dbReference>
<organism evidence="4 5">
    <name type="scientific">Rubripirellula reticaptiva</name>
    <dbReference type="NCBI Taxonomy" id="2528013"/>
    <lineage>
        <taxon>Bacteria</taxon>
        <taxon>Pseudomonadati</taxon>
        <taxon>Planctomycetota</taxon>
        <taxon>Planctomycetia</taxon>
        <taxon>Pirellulales</taxon>
        <taxon>Pirellulaceae</taxon>
        <taxon>Rubripirellula</taxon>
    </lineage>
</organism>
<dbReference type="GO" id="GO:0006094">
    <property type="term" value="P:gluconeogenesis"/>
    <property type="evidence" value="ECO:0007669"/>
    <property type="project" value="TreeGrafter"/>
</dbReference>
<dbReference type="PROSITE" id="PS50968">
    <property type="entry name" value="BIOTINYL_LIPOYL"/>
    <property type="match status" value="1"/>
</dbReference>